<accession>A0AAV5UM20</accession>
<comment type="catalytic activity">
    <reaction evidence="6">
        <text>glucuronate acceptor + UDP-alpha-D-glucuronate = acceptor beta-D-glucuronoside + UDP + H(+)</text>
        <dbReference type="Rhea" id="RHEA:21032"/>
        <dbReference type="ChEBI" id="CHEBI:15378"/>
        <dbReference type="ChEBI" id="CHEBI:58052"/>
        <dbReference type="ChEBI" id="CHEBI:58223"/>
        <dbReference type="ChEBI" id="CHEBI:132367"/>
        <dbReference type="ChEBI" id="CHEBI:132368"/>
        <dbReference type="EC" id="2.4.1.17"/>
    </reaction>
</comment>
<sequence length="194" mass="21648">VFSVRMIKRSFLILLSLSIINSNEAAYKILVYSPKFGHSHSMFMGRIADILVEEGHNVTTLIPIMDPRVVDGTEKSNKIYIDADPVVAHSYTSNTANDMFGLRMFNPITTLFLSKLFETIIGRTCKKLLGEPGFIERLKAEEYDVFIVENFEVCGMGISEAIQPKALIGAASTCLYAFQFEDFGVPQALSHRPS</sequence>
<dbReference type="EMBL" id="BTSX01000006">
    <property type="protein sequence ID" value="GMT07255.1"/>
    <property type="molecule type" value="Genomic_DNA"/>
</dbReference>
<evidence type="ECO:0000256" key="4">
    <source>
        <dbReference type="ARBA" id="ARBA00022679"/>
    </source>
</evidence>
<proteinExistence type="inferred from homology"/>
<dbReference type="InterPro" id="IPR050271">
    <property type="entry name" value="UDP-glycosyltransferase"/>
</dbReference>
<keyword evidence="5 7" id="KW-0732">Signal</keyword>
<evidence type="ECO:0000313" key="8">
    <source>
        <dbReference type="EMBL" id="GMT07255.1"/>
    </source>
</evidence>
<feature type="chain" id="PRO_5043338519" description="glucuronosyltransferase" evidence="7">
    <location>
        <begin position="26"/>
        <end position="194"/>
    </location>
</feature>
<reference evidence="8" key="1">
    <citation type="submission" date="2023-10" db="EMBL/GenBank/DDBJ databases">
        <title>Genome assembly of Pristionchus species.</title>
        <authorList>
            <person name="Yoshida K."/>
            <person name="Sommer R.J."/>
        </authorList>
    </citation>
    <scope>NUCLEOTIDE SEQUENCE</scope>
    <source>
        <strain evidence="8">RS0144</strain>
    </source>
</reference>
<keyword evidence="4" id="KW-0808">Transferase</keyword>
<evidence type="ECO:0000256" key="1">
    <source>
        <dbReference type="ARBA" id="ARBA00009995"/>
    </source>
</evidence>
<gene>
    <name evidence="8" type="ORF">PENTCL1PPCAC_29429</name>
</gene>
<organism evidence="8 9">
    <name type="scientific">Pristionchus entomophagus</name>
    <dbReference type="NCBI Taxonomy" id="358040"/>
    <lineage>
        <taxon>Eukaryota</taxon>
        <taxon>Metazoa</taxon>
        <taxon>Ecdysozoa</taxon>
        <taxon>Nematoda</taxon>
        <taxon>Chromadorea</taxon>
        <taxon>Rhabditida</taxon>
        <taxon>Rhabditina</taxon>
        <taxon>Diplogasteromorpha</taxon>
        <taxon>Diplogasteroidea</taxon>
        <taxon>Neodiplogasteridae</taxon>
        <taxon>Pristionchus</taxon>
    </lineage>
</organism>
<dbReference type="Pfam" id="PF00201">
    <property type="entry name" value="UDPGT"/>
    <property type="match status" value="1"/>
</dbReference>
<keyword evidence="3" id="KW-0328">Glycosyltransferase</keyword>
<name>A0AAV5UM20_9BILA</name>
<dbReference type="EC" id="2.4.1.17" evidence="2"/>
<dbReference type="AlphaFoldDB" id="A0AAV5UM20"/>
<dbReference type="PANTHER" id="PTHR48043">
    <property type="entry name" value="EG:EG0003.4 PROTEIN-RELATED"/>
    <property type="match status" value="1"/>
</dbReference>
<evidence type="ECO:0000313" key="9">
    <source>
        <dbReference type="Proteomes" id="UP001432027"/>
    </source>
</evidence>
<dbReference type="GO" id="GO:0015020">
    <property type="term" value="F:glucuronosyltransferase activity"/>
    <property type="evidence" value="ECO:0007669"/>
    <property type="project" value="UniProtKB-EC"/>
</dbReference>
<comment type="similarity">
    <text evidence="1">Belongs to the UDP-glycosyltransferase family.</text>
</comment>
<comment type="caution">
    <text evidence="8">The sequence shown here is derived from an EMBL/GenBank/DDBJ whole genome shotgun (WGS) entry which is preliminary data.</text>
</comment>
<dbReference type="PANTHER" id="PTHR48043:SF23">
    <property type="entry name" value="UDP-GLUCURONOSYLTRANSFERASE"/>
    <property type="match status" value="1"/>
</dbReference>
<feature type="non-terminal residue" evidence="8">
    <location>
        <position position="194"/>
    </location>
</feature>
<evidence type="ECO:0000256" key="5">
    <source>
        <dbReference type="ARBA" id="ARBA00022729"/>
    </source>
</evidence>
<evidence type="ECO:0000256" key="2">
    <source>
        <dbReference type="ARBA" id="ARBA00012544"/>
    </source>
</evidence>
<evidence type="ECO:0000256" key="3">
    <source>
        <dbReference type="ARBA" id="ARBA00022676"/>
    </source>
</evidence>
<evidence type="ECO:0000256" key="6">
    <source>
        <dbReference type="ARBA" id="ARBA00047475"/>
    </source>
</evidence>
<dbReference type="InterPro" id="IPR002213">
    <property type="entry name" value="UDP_glucos_trans"/>
</dbReference>
<feature type="non-terminal residue" evidence="8">
    <location>
        <position position="1"/>
    </location>
</feature>
<protein>
    <recommendedName>
        <fullName evidence="2">glucuronosyltransferase</fullName>
        <ecNumber evidence="2">2.4.1.17</ecNumber>
    </recommendedName>
</protein>
<dbReference type="SUPFAM" id="SSF53756">
    <property type="entry name" value="UDP-Glycosyltransferase/glycogen phosphorylase"/>
    <property type="match status" value="1"/>
</dbReference>
<dbReference type="Proteomes" id="UP001432027">
    <property type="component" value="Unassembled WGS sequence"/>
</dbReference>
<feature type="signal peptide" evidence="7">
    <location>
        <begin position="1"/>
        <end position="25"/>
    </location>
</feature>
<keyword evidence="9" id="KW-1185">Reference proteome</keyword>
<evidence type="ECO:0000256" key="7">
    <source>
        <dbReference type="SAM" id="SignalP"/>
    </source>
</evidence>